<protein>
    <recommendedName>
        <fullName evidence="1">SnoaL-like domain-containing protein</fullName>
    </recommendedName>
</protein>
<organism evidence="2">
    <name type="scientific">marine sediment metagenome</name>
    <dbReference type="NCBI Taxonomy" id="412755"/>
    <lineage>
        <taxon>unclassified sequences</taxon>
        <taxon>metagenomes</taxon>
        <taxon>ecological metagenomes</taxon>
    </lineage>
</organism>
<proteinExistence type="predicted"/>
<dbReference type="EMBL" id="BARS01049372">
    <property type="protein sequence ID" value="GAG32227.1"/>
    <property type="molecule type" value="Genomic_DNA"/>
</dbReference>
<comment type="caution">
    <text evidence="2">The sequence shown here is derived from an EMBL/GenBank/DDBJ whole genome shotgun (WGS) entry which is preliminary data.</text>
</comment>
<sequence>DVVWHVPGTNPFSGEHRGRDAVFAMFARGAELSGGTERIEAHDILANDEHGVALTRTTASRQGRQLDSLGIDVYHISNGKVTEVWDFIDDQRATDEFWS</sequence>
<evidence type="ECO:0000313" key="2">
    <source>
        <dbReference type="EMBL" id="GAG32227.1"/>
    </source>
</evidence>
<dbReference type="InterPro" id="IPR032710">
    <property type="entry name" value="NTF2-like_dom_sf"/>
</dbReference>
<accession>X0X9X6</accession>
<dbReference type="InterPro" id="IPR037401">
    <property type="entry name" value="SnoaL-like"/>
</dbReference>
<evidence type="ECO:0000259" key="1">
    <source>
        <dbReference type="Pfam" id="PF12680"/>
    </source>
</evidence>
<feature type="domain" description="SnoaL-like" evidence="1">
    <location>
        <begin position="1"/>
        <end position="84"/>
    </location>
</feature>
<gene>
    <name evidence="2" type="ORF">S01H1_73856</name>
</gene>
<feature type="non-terminal residue" evidence="2">
    <location>
        <position position="1"/>
    </location>
</feature>
<dbReference type="SUPFAM" id="SSF54427">
    <property type="entry name" value="NTF2-like"/>
    <property type="match status" value="1"/>
</dbReference>
<name>X0X9X6_9ZZZZ</name>
<reference evidence="2" key="1">
    <citation type="journal article" date="2014" name="Front. Microbiol.">
        <title>High frequency of phylogenetically diverse reductive dehalogenase-homologous genes in deep subseafloor sedimentary metagenomes.</title>
        <authorList>
            <person name="Kawai M."/>
            <person name="Futagami T."/>
            <person name="Toyoda A."/>
            <person name="Takaki Y."/>
            <person name="Nishi S."/>
            <person name="Hori S."/>
            <person name="Arai W."/>
            <person name="Tsubouchi T."/>
            <person name="Morono Y."/>
            <person name="Uchiyama I."/>
            <person name="Ito T."/>
            <person name="Fujiyama A."/>
            <person name="Inagaki F."/>
            <person name="Takami H."/>
        </authorList>
    </citation>
    <scope>NUCLEOTIDE SEQUENCE</scope>
    <source>
        <strain evidence="2">Expedition CK06-06</strain>
    </source>
</reference>
<dbReference type="Pfam" id="PF12680">
    <property type="entry name" value="SnoaL_2"/>
    <property type="match status" value="1"/>
</dbReference>
<dbReference type="Gene3D" id="3.10.450.50">
    <property type="match status" value="1"/>
</dbReference>
<dbReference type="AlphaFoldDB" id="X0X9X6"/>